<dbReference type="Proteomes" id="UP000198662">
    <property type="component" value="Unassembled WGS sequence"/>
</dbReference>
<feature type="DNA-binding region" description="OmpR/PhoB-type" evidence="6">
    <location>
        <begin position="1"/>
        <end position="92"/>
    </location>
</feature>
<dbReference type="InterPro" id="IPR027417">
    <property type="entry name" value="P-loop_NTPase"/>
</dbReference>
<dbReference type="RefSeq" id="WP_176953281.1">
    <property type="nucleotide sequence ID" value="NZ_FNGF01000002.1"/>
</dbReference>
<evidence type="ECO:0000259" key="7">
    <source>
        <dbReference type="PROSITE" id="PS51755"/>
    </source>
</evidence>
<dbReference type="SUPFAM" id="SSF46894">
    <property type="entry name" value="C-terminal effector domain of the bipartite response regulators"/>
    <property type="match status" value="1"/>
</dbReference>
<dbReference type="SMART" id="SM00028">
    <property type="entry name" value="TPR"/>
    <property type="match status" value="5"/>
</dbReference>
<evidence type="ECO:0000256" key="4">
    <source>
        <dbReference type="ARBA" id="ARBA00023163"/>
    </source>
</evidence>
<dbReference type="PRINTS" id="PR00364">
    <property type="entry name" value="DISEASERSIST"/>
</dbReference>
<reference evidence="9" key="1">
    <citation type="submission" date="2016-10" db="EMBL/GenBank/DDBJ databases">
        <authorList>
            <person name="Varghese N."/>
            <person name="Submissions S."/>
        </authorList>
    </citation>
    <scope>NUCLEOTIDE SEQUENCE [LARGE SCALE GENOMIC DNA]</scope>
    <source>
        <strain evidence="9">CGMCC 4.3147</strain>
    </source>
</reference>
<dbReference type="InterPro" id="IPR051677">
    <property type="entry name" value="AfsR-DnrI-RedD_regulator"/>
</dbReference>
<dbReference type="InterPro" id="IPR036388">
    <property type="entry name" value="WH-like_DNA-bd_sf"/>
</dbReference>
<comment type="similarity">
    <text evidence="1">Belongs to the AfsR/DnrI/RedD regulatory family.</text>
</comment>
<dbReference type="STRING" id="380244.SAMN05216298_2213"/>
<dbReference type="Gene3D" id="3.40.50.300">
    <property type="entry name" value="P-loop containing nucleotide triphosphate hydrolases"/>
    <property type="match status" value="1"/>
</dbReference>
<dbReference type="PROSITE" id="PS50005">
    <property type="entry name" value="TPR"/>
    <property type="match status" value="2"/>
</dbReference>
<dbReference type="GO" id="GO:0000160">
    <property type="term" value="P:phosphorelay signal transduction system"/>
    <property type="evidence" value="ECO:0007669"/>
    <property type="project" value="InterPro"/>
</dbReference>
<dbReference type="SMART" id="SM00862">
    <property type="entry name" value="Trans_reg_C"/>
    <property type="match status" value="1"/>
</dbReference>
<dbReference type="InterPro" id="IPR005158">
    <property type="entry name" value="BTAD"/>
</dbReference>
<dbReference type="AlphaFoldDB" id="A0A1G9G4T8"/>
<dbReference type="GO" id="GO:0043531">
    <property type="term" value="F:ADP binding"/>
    <property type="evidence" value="ECO:0007669"/>
    <property type="project" value="InterPro"/>
</dbReference>
<dbReference type="InterPro" id="IPR001867">
    <property type="entry name" value="OmpR/PhoB-type_DNA-bd"/>
</dbReference>
<dbReference type="CDD" id="cd15831">
    <property type="entry name" value="BTAD"/>
    <property type="match status" value="1"/>
</dbReference>
<evidence type="ECO:0000256" key="6">
    <source>
        <dbReference type="PROSITE-ProRule" id="PRU01091"/>
    </source>
</evidence>
<feature type="domain" description="OmpR/PhoB-type" evidence="7">
    <location>
        <begin position="1"/>
        <end position="92"/>
    </location>
</feature>
<accession>A0A1G9G4T8</accession>
<evidence type="ECO:0000256" key="2">
    <source>
        <dbReference type="ARBA" id="ARBA00023015"/>
    </source>
</evidence>
<keyword evidence="5" id="KW-0802">TPR repeat</keyword>
<name>A0A1G9G4T8_9ACTN</name>
<dbReference type="GO" id="GO:0003677">
    <property type="term" value="F:DNA binding"/>
    <property type="evidence" value="ECO:0007669"/>
    <property type="project" value="UniProtKB-UniRule"/>
</dbReference>
<dbReference type="PROSITE" id="PS51755">
    <property type="entry name" value="OMPR_PHOB"/>
    <property type="match status" value="1"/>
</dbReference>
<keyword evidence="2" id="KW-0805">Transcription regulation</keyword>
<dbReference type="PANTHER" id="PTHR35807">
    <property type="entry name" value="TRANSCRIPTIONAL REGULATOR REDD-RELATED"/>
    <property type="match status" value="1"/>
</dbReference>
<organism evidence="8 9">
    <name type="scientific">Glycomyces sambucus</name>
    <dbReference type="NCBI Taxonomy" id="380244"/>
    <lineage>
        <taxon>Bacteria</taxon>
        <taxon>Bacillati</taxon>
        <taxon>Actinomycetota</taxon>
        <taxon>Actinomycetes</taxon>
        <taxon>Glycomycetales</taxon>
        <taxon>Glycomycetaceae</taxon>
        <taxon>Glycomyces</taxon>
    </lineage>
</organism>
<protein>
    <submittedName>
        <fullName evidence="8">DNA-binding transcriptional activator of the SARP family</fullName>
    </submittedName>
</protein>
<dbReference type="InterPro" id="IPR011990">
    <property type="entry name" value="TPR-like_helical_dom_sf"/>
</dbReference>
<dbReference type="SUPFAM" id="SSF48452">
    <property type="entry name" value="TPR-like"/>
    <property type="match status" value="2"/>
</dbReference>
<dbReference type="EMBL" id="FNGF01000002">
    <property type="protein sequence ID" value="SDK95621.1"/>
    <property type="molecule type" value="Genomic_DNA"/>
</dbReference>
<keyword evidence="9" id="KW-1185">Reference proteome</keyword>
<gene>
    <name evidence="8" type="ORF">SAMN05216298_2213</name>
</gene>
<dbReference type="PANTHER" id="PTHR35807:SF1">
    <property type="entry name" value="TRANSCRIPTIONAL REGULATOR REDD"/>
    <property type="match status" value="1"/>
</dbReference>
<dbReference type="InterPro" id="IPR016032">
    <property type="entry name" value="Sig_transdc_resp-reg_C-effctor"/>
</dbReference>
<dbReference type="InterPro" id="IPR019734">
    <property type="entry name" value="TPR_rpt"/>
</dbReference>
<dbReference type="Pfam" id="PF03704">
    <property type="entry name" value="BTAD"/>
    <property type="match status" value="1"/>
</dbReference>
<dbReference type="Pfam" id="PF13424">
    <property type="entry name" value="TPR_12"/>
    <property type="match status" value="2"/>
</dbReference>
<feature type="repeat" description="TPR" evidence="5">
    <location>
        <begin position="751"/>
        <end position="784"/>
    </location>
</feature>
<evidence type="ECO:0000256" key="3">
    <source>
        <dbReference type="ARBA" id="ARBA00023125"/>
    </source>
</evidence>
<sequence length="930" mass="100450">MSGLRVHMLGPFSIGVDGVDLALTTGRLRSMLAVLALTPGRRVSWEQLGTAMWGESPPDHPRRSLQTYAGRLRAVVGADGLQNHRAGLTLAVAPEDVDTELFDRLLSTAANAPVEAEYGLLKEALSLWRGDPFEGVESQWLADTQAPRLWERYVAAVERRTDLDLESERYGDAAVELRELADRFPLRESVWARLLVVLDRTGRSAEALQVCDSVRRRLADELGTDPGADLKRLHAELLAGRRLRWGGAPRPRAGANAVPRQLPVDTLGFVGRTTELRELETSRSVGGRSMFVVWGMAGTGKTALAVHWARRLAGRFPDGQLYADLSGFSASGRPAAPADVLHDLMLSLGVSPESIPDAVAARVGAYRTLMAERRVLVLLDNARDAEQVRPLLPGGDGCLTIVTSRDRMAGLVSGFGAQPVGLSPLTPPESRALLAARLGTDRVGAEPEAAAEIAALCAGLPLALSVVAARASLHPGRPLTDLLADLHDRRDRLNALGGDTGADVRAALSWSYRLLGREAGRMFRLLSIHPGREVSATAAASLVGQPLDRARPALAELVRACLLTEAPTGRYSFHDLLRAYAMELTERQDAPARRAAALDRLTGHYLHSAHHAALQLDPQRAPVALDPPHRAVAVARPQGADEAVRWFSDEYGTLTALVADGAEAGRYDATWVLAWALAGYQQRRVGSRDWLPVHGHALACARAAGDLRRQAMSLRVLGQAHTRLGNEAEAEEHFAEAYRASCEAGDLAGQASTLENLGALADGSGRYADAIEYNERALDLNRRIARRSGEADSLNNLGWLNARLGFTDKARDHCERAIALYRGLGNRRGEAFAWDSLGSAEFHAGRYEEAARSYQRALEHHLSRTGAVHDAAGTFDRLGDAFTALGDESKARRYYRLALEILEAIEHRGADAVRGKLNGHADGMPGPGPA</sequence>
<dbReference type="SMART" id="SM01043">
    <property type="entry name" value="BTAD"/>
    <property type="match status" value="1"/>
</dbReference>
<dbReference type="Gene3D" id="1.25.40.10">
    <property type="entry name" value="Tetratricopeptide repeat domain"/>
    <property type="match status" value="2"/>
</dbReference>
<evidence type="ECO:0000313" key="8">
    <source>
        <dbReference type="EMBL" id="SDK95621.1"/>
    </source>
</evidence>
<keyword evidence="4" id="KW-0804">Transcription</keyword>
<dbReference type="SUPFAM" id="SSF52540">
    <property type="entry name" value="P-loop containing nucleoside triphosphate hydrolases"/>
    <property type="match status" value="1"/>
</dbReference>
<dbReference type="Gene3D" id="1.10.10.10">
    <property type="entry name" value="Winged helix-like DNA-binding domain superfamily/Winged helix DNA-binding domain"/>
    <property type="match status" value="1"/>
</dbReference>
<dbReference type="GO" id="GO:0006355">
    <property type="term" value="P:regulation of DNA-templated transcription"/>
    <property type="evidence" value="ECO:0007669"/>
    <property type="project" value="InterPro"/>
</dbReference>
<evidence type="ECO:0000313" key="9">
    <source>
        <dbReference type="Proteomes" id="UP000198662"/>
    </source>
</evidence>
<feature type="repeat" description="TPR" evidence="5">
    <location>
        <begin position="831"/>
        <end position="864"/>
    </location>
</feature>
<evidence type="ECO:0000256" key="5">
    <source>
        <dbReference type="PROSITE-ProRule" id="PRU00339"/>
    </source>
</evidence>
<evidence type="ECO:0000256" key="1">
    <source>
        <dbReference type="ARBA" id="ARBA00005820"/>
    </source>
</evidence>
<keyword evidence="3 6" id="KW-0238">DNA-binding</keyword>
<proteinExistence type="inferred from homology"/>